<protein>
    <submittedName>
        <fullName evidence="2">Uncharacterized protein</fullName>
    </submittedName>
</protein>
<keyword evidence="3" id="KW-1185">Reference proteome</keyword>
<proteinExistence type="predicted"/>
<sequence>MHIVEATLRQTWQRLFGPEITAFLVDDQWPSLLFVPDLDASRPTPASPSPNDNAAWPEDGTEAALAA</sequence>
<dbReference type="EMBL" id="BJNV01000021">
    <property type="protein sequence ID" value="GEC95503.1"/>
    <property type="molecule type" value="Genomic_DNA"/>
</dbReference>
<accession>A0A4Y4CW66</accession>
<organism evidence="2 3">
    <name type="scientific">Zoogloea ramigera</name>
    <dbReference type="NCBI Taxonomy" id="350"/>
    <lineage>
        <taxon>Bacteria</taxon>
        <taxon>Pseudomonadati</taxon>
        <taxon>Pseudomonadota</taxon>
        <taxon>Betaproteobacteria</taxon>
        <taxon>Rhodocyclales</taxon>
        <taxon>Zoogloeaceae</taxon>
        <taxon>Zoogloea</taxon>
    </lineage>
</organism>
<dbReference type="AlphaFoldDB" id="A0A4Y4CW66"/>
<comment type="caution">
    <text evidence="2">The sequence shown here is derived from an EMBL/GenBank/DDBJ whole genome shotgun (WGS) entry which is preliminary data.</text>
</comment>
<name>A0A4Y4CW66_ZOORA</name>
<gene>
    <name evidence="2" type="ORF">ZRA01_15760</name>
</gene>
<dbReference type="OrthoDB" id="9952496at2"/>
<evidence type="ECO:0000313" key="2">
    <source>
        <dbReference type="EMBL" id="GEC95503.1"/>
    </source>
</evidence>
<evidence type="ECO:0000256" key="1">
    <source>
        <dbReference type="SAM" id="MobiDB-lite"/>
    </source>
</evidence>
<dbReference type="Proteomes" id="UP000318422">
    <property type="component" value="Unassembled WGS sequence"/>
</dbReference>
<feature type="region of interest" description="Disordered" evidence="1">
    <location>
        <begin position="39"/>
        <end position="67"/>
    </location>
</feature>
<dbReference type="RefSeq" id="WP_141351046.1">
    <property type="nucleotide sequence ID" value="NZ_BJNV01000021.1"/>
</dbReference>
<reference evidence="2 3" key="1">
    <citation type="submission" date="2019-06" db="EMBL/GenBank/DDBJ databases">
        <title>Whole genome shotgun sequence of Zoogloea ramigera NBRC 15342.</title>
        <authorList>
            <person name="Hosoyama A."/>
            <person name="Uohara A."/>
            <person name="Ohji S."/>
            <person name="Ichikawa N."/>
        </authorList>
    </citation>
    <scope>NUCLEOTIDE SEQUENCE [LARGE SCALE GENOMIC DNA]</scope>
    <source>
        <strain evidence="2 3">NBRC 15342</strain>
    </source>
</reference>
<evidence type="ECO:0000313" key="3">
    <source>
        <dbReference type="Proteomes" id="UP000318422"/>
    </source>
</evidence>